<name>B2VF01_ERWT9</name>
<dbReference type="Proteomes" id="UP000001726">
    <property type="component" value="Chromosome"/>
</dbReference>
<evidence type="ECO:0000256" key="2">
    <source>
        <dbReference type="PROSITE-ProRule" id="PRU00335"/>
    </source>
</evidence>
<evidence type="ECO:0000256" key="1">
    <source>
        <dbReference type="ARBA" id="ARBA00023125"/>
    </source>
</evidence>
<sequence>MENEVTVEQRDPVDILVLTRTRARTRLLLIDTAIRLFDGGAFPSITEVAHEAQLSRATAYRYFPTQNALVSAIVAATLSPMADWQPTHQDVIARIDELLSFAFPHMLKHEGTLRAALHLSLTQWARLQSADSPPRQERLVRSNHAAILSLVTLPLKDELTTELNDRVVRALSLVYGSEIFLVMKDIWGCDNDELQEIGKWIAKAIVHQAREDARATE</sequence>
<evidence type="ECO:0000313" key="4">
    <source>
        <dbReference type="EMBL" id="CAO97895.1"/>
    </source>
</evidence>
<dbReference type="InterPro" id="IPR009057">
    <property type="entry name" value="Homeodomain-like_sf"/>
</dbReference>
<dbReference type="HOGENOM" id="CLU_084981_0_0_6"/>
<dbReference type="eggNOG" id="COG1309">
    <property type="taxonomic scope" value="Bacteria"/>
</dbReference>
<organism evidence="4 5">
    <name type="scientific">Erwinia tasmaniensis (strain DSM 17950 / CFBP 7177 / CIP 109463 / NCPPB 4357 / Et1/99)</name>
    <dbReference type="NCBI Taxonomy" id="465817"/>
    <lineage>
        <taxon>Bacteria</taxon>
        <taxon>Pseudomonadati</taxon>
        <taxon>Pseudomonadota</taxon>
        <taxon>Gammaproteobacteria</taxon>
        <taxon>Enterobacterales</taxon>
        <taxon>Erwiniaceae</taxon>
        <taxon>Erwinia</taxon>
    </lineage>
</organism>
<reference evidence="4 5" key="1">
    <citation type="journal article" date="2008" name="Environ. Microbiol.">
        <title>The genome of Erwinia tasmaniensis strain Et1/99, a non-pathogenic bacterium in the genus Erwinia.</title>
        <authorList>
            <person name="Kube M."/>
            <person name="Migdoll A.M."/>
            <person name="Mueller I."/>
            <person name="Kuhl H."/>
            <person name="Beck A."/>
            <person name="Reinhardt R."/>
            <person name="Geider K."/>
        </authorList>
    </citation>
    <scope>NUCLEOTIDE SEQUENCE [LARGE SCALE GENOMIC DNA]</scope>
    <source>
        <strain evidence="5">DSM 17950 / CFBP 7177 / CIP 109463 / NCPPB 4357 / Et1/99</strain>
    </source>
</reference>
<dbReference type="EMBL" id="CU468135">
    <property type="protein sequence ID" value="CAO97895.1"/>
    <property type="molecule type" value="Genomic_DNA"/>
</dbReference>
<protein>
    <submittedName>
        <fullName evidence="4">TetR-family transcriptional regulator</fullName>
    </submittedName>
</protein>
<gene>
    <name evidence="4" type="ordered locus">ETA_28490</name>
</gene>
<accession>B2VF01</accession>
<dbReference type="SUPFAM" id="SSF46689">
    <property type="entry name" value="Homeodomain-like"/>
    <property type="match status" value="1"/>
</dbReference>
<keyword evidence="5" id="KW-1185">Reference proteome</keyword>
<feature type="domain" description="HTH tetR-type" evidence="3">
    <location>
        <begin position="23"/>
        <end position="81"/>
    </location>
</feature>
<dbReference type="OrthoDB" id="3217159at2"/>
<evidence type="ECO:0000313" key="5">
    <source>
        <dbReference type="Proteomes" id="UP000001726"/>
    </source>
</evidence>
<dbReference type="InterPro" id="IPR001647">
    <property type="entry name" value="HTH_TetR"/>
</dbReference>
<dbReference type="KEGG" id="eta:ETA_28490"/>
<dbReference type="Pfam" id="PF00440">
    <property type="entry name" value="TetR_N"/>
    <property type="match status" value="1"/>
</dbReference>
<feature type="DNA-binding region" description="H-T-H motif" evidence="2">
    <location>
        <begin position="44"/>
        <end position="63"/>
    </location>
</feature>
<evidence type="ECO:0000259" key="3">
    <source>
        <dbReference type="PROSITE" id="PS50977"/>
    </source>
</evidence>
<dbReference type="AlphaFoldDB" id="B2VF01"/>
<dbReference type="PROSITE" id="PS50977">
    <property type="entry name" value="HTH_TETR_2"/>
    <property type="match status" value="1"/>
</dbReference>
<keyword evidence="1 2" id="KW-0238">DNA-binding</keyword>
<dbReference type="STRING" id="465817.ETA_28490"/>
<dbReference type="RefSeq" id="WP_012442552.1">
    <property type="nucleotide sequence ID" value="NC_010694.1"/>
</dbReference>
<proteinExistence type="predicted"/>
<dbReference type="GO" id="GO:0003677">
    <property type="term" value="F:DNA binding"/>
    <property type="evidence" value="ECO:0007669"/>
    <property type="project" value="UniProtKB-UniRule"/>
</dbReference>
<dbReference type="Gene3D" id="1.10.357.10">
    <property type="entry name" value="Tetracycline Repressor, domain 2"/>
    <property type="match status" value="1"/>
</dbReference>